<dbReference type="Proteomes" id="UP000199119">
    <property type="component" value="Unassembled WGS sequence"/>
</dbReference>
<dbReference type="RefSeq" id="WP_092940377.1">
    <property type="nucleotide sequence ID" value="NZ_FONX01000011.1"/>
</dbReference>
<sequence>MDILYLLIPLSVVLVLAVLAGLWWAVDRGQFENVEQEGERILDDETR</sequence>
<dbReference type="Pfam" id="PF03597">
    <property type="entry name" value="FixS"/>
    <property type="match status" value="1"/>
</dbReference>
<keyword evidence="1" id="KW-0472">Membrane</keyword>
<dbReference type="NCBIfam" id="TIGR00847">
    <property type="entry name" value="ccoS"/>
    <property type="match status" value="1"/>
</dbReference>
<evidence type="ECO:0000256" key="1">
    <source>
        <dbReference type="SAM" id="Phobius"/>
    </source>
</evidence>
<evidence type="ECO:0000313" key="3">
    <source>
        <dbReference type="Proteomes" id="UP000199119"/>
    </source>
</evidence>
<organism evidence="2 3">
    <name type="scientific">Paracidovorax wautersii</name>
    <dbReference type="NCBI Taxonomy" id="1177982"/>
    <lineage>
        <taxon>Bacteria</taxon>
        <taxon>Pseudomonadati</taxon>
        <taxon>Pseudomonadota</taxon>
        <taxon>Betaproteobacteria</taxon>
        <taxon>Burkholderiales</taxon>
        <taxon>Comamonadaceae</taxon>
        <taxon>Paracidovorax</taxon>
    </lineage>
</organism>
<dbReference type="EMBL" id="FONX01000011">
    <property type="protein sequence ID" value="SFF07185.1"/>
    <property type="molecule type" value="Genomic_DNA"/>
</dbReference>
<keyword evidence="3" id="KW-1185">Reference proteome</keyword>
<dbReference type="InterPro" id="IPR004714">
    <property type="entry name" value="Cyt_oxidase_maturation_cbb3"/>
</dbReference>
<name>A0A1I2FPC4_9BURK</name>
<reference evidence="3" key="1">
    <citation type="submission" date="2016-10" db="EMBL/GenBank/DDBJ databases">
        <authorList>
            <person name="Varghese N."/>
            <person name="Submissions S."/>
        </authorList>
    </citation>
    <scope>NUCLEOTIDE SEQUENCE [LARGE SCALE GENOMIC DNA]</scope>
    <source>
        <strain evidence="3">DSM 27981</strain>
    </source>
</reference>
<feature type="transmembrane region" description="Helical" evidence="1">
    <location>
        <begin position="6"/>
        <end position="26"/>
    </location>
</feature>
<dbReference type="AlphaFoldDB" id="A0A1I2FPC4"/>
<keyword evidence="1" id="KW-1133">Transmembrane helix</keyword>
<gene>
    <name evidence="2" type="ORF">SAMN04489711_111144</name>
</gene>
<keyword evidence="1" id="KW-0812">Transmembrane</keyword>
<evidence type="ECO:0000313" key="2">
    <source>
        <dbReference type="EMBL" id="SFF07185.1"/>
    </source>
</evidence>
<proteinExistence type="predicted"/>
<protein>
    <submittedName>
        <fullName evidence="2">Cytochrome oxidase maturation protein, cbb3-type</fullName>
    </submittedName>
</protein>
<accession>A0A1I2FPC4</accession>
<dbReference type="PANTHER" id="PTHR41532">
    <property type="entry name" value="FIXS PROTEIN"/>
    <property type="match status" value="1"/>
</dbReference>
<dbReference type="STRING" id="1177982.SAMN04489711_111144"/>
<dbReference type="PANTHER" id="PTHR41532:SF1">
    <property type="entry name" value="FIXS PROTEIN"/>
    <property type="match status" value="1"/>
</dbReference>